<dbReference type="SUPFAM" id="SSF82185">
    <property type="entry name" value="Histone H3 K4-specific methyltransferase SET7/9 N-terminal domain"/>
    <property type="match status" value="1"/>
</dbReference>
<dbReference type="RefSeq" id="WP_229581361.1">
    <property type="nucleotide sequence ID" value="NZ_BMXF01000006.1"/>
</dbReference>
<evidence type="ECO:0000256" key="2">
    <source>
        <dbReference type="SAM" id="SignalP"/>
    </source>
</evidence>
<dbReference type="Gene3D" id="2.20.110.10">
    <property type="entry name" value="Histone H3 K4-specific methyltransferase SET7/9 N-terminal domain"/>
    <property type="match status" value="1"/>
</dbReference>
<evidence type="ECO:0000313" key="4">
    <source>
        <dbReference type="Proteomes" id="UP000598271"/>
    </source>
</evidence>
<proteinExistence type="predicted"/>
<dbReference type="EMBL" id="BMXF01000006">
    <property type="protein sequence ID" value="GHB85286.1"/>
    <property type="molecule type" value="Genomic_DNA"/>
</dbReference>
<gene>
    <name evidence="3" type="ORF">GCM10007390_45780</name>
</gene>
<protein>
    <submittedName>
        <fullName evidence="3">Uncharacterized protein</fullName>
    </submittedName>
</protein>
<evidence type="ECO:0000313" key="3">
    <source>
        <dbReference type="EMBL" id="GHB85286.1"/>
    </source>
</evidence>
<feature type="signal peptide" evidence="2">
    <location>
        <begin position="1"/>
        <end position="22"/>
    </location>
</feature>
<accession>A0A8J3GBZ2</accession>
<feature type="chain" id="PRO_5035311801" evidence="2">
    <location>
        <begin position="23"/>
        <end position="345"/>
    </location>
</feature>
<feature type="region of interest" description="Disordered" evidence="1">
    <location>
        <begin position="25"/>
        <end position="80"/>
    </location>
</feature>
<name>A0A8J3GBZ2_9BACT</name>
<reference evidence="3 4" key="1">
    <citation type="journal article" date="2014" name="Int. J. Syst. Evol. Microbiol.">
        <title>Complete genome sequence of Corynebacterium casei LMG S-19264T (=DSM 44701T), isolated from a smear-ripened cheese.</title>
        <authorList>
            <consortium name="US DOE Joint Genome Institute (JGI-PGF)"/>
            <person name="Walter F."/>
            <person name="Albersmeier A."/>
            <person name="Kalinowski J."/>
            <person name="Ruckert C."/>
        </authorList>
    </citation>
    <scope>NUCLEOTIDE SEQUENCE [LARGE SCALE GENOMIC DNA]</scope>
    <source>
        <strain evidence="3 4">KCTC 12866</strain>
    </source>
</reference>
<dbReference type="Proteomes" id="UP000598271">
    <property type="component" value="Unassembled WGS sequence"/>
</dbReference>
<organism evidence="3 4">
    <name type="scientific">Persicitalea jodogahamensis</name>
    <dbReference type="NCBI Taxonomy" id="402147"/>
    <lineage>
        <taxon>Bacteria</taxon>
        <taxon>Pseudomonadati</taxon>
        <taxon>Bacteroidota</taxon>
        <taxon>Cytophagia</taxon>
        <taxon>Cytophagales</taxon>
        <taxon>Spirosomataceae</taxon>
        <taxon>Persicitalea</taxon>
    </lineage>
</organism>
<dbReference type="AlphaFoldDB" id="A0A8J3GBZ2"/>
<evidence type="ECO:0000256" key="1">
    <source>
        <dbReference type="SAM" id="MobiDB-lite"/>
    </source>
</evidence>
<comment type="caution">
    <text evidence="3">The sequence shown here is derived from an EMBL/GenBank/DDBJ whole genome shotgun (WGS) entry which is preliminary data.</text>
</comment>
<keyword evidence="2" id="KW-0732">Signal</keyword>
<keyword evidence="4" id="KW-1185">Reference proteome</keyword>
<sequence length="345" mass="39734">MIQRAAFGLGILWIALMSPAWAQTDTKNKSAGGRTAKDRVQNAQSKADSLRAKLQKSTGLDVSGLDPSASVSLPGGKGKSESLSKLLGETIPDLGLKAKEFKSRRSERRRKAKKGRLARVQYEGIPMQKVLVKYGSGDRARIEEFHVLKAYEPISPYAPYNRWYDLKKKQLSSSVIKDKEKSLPLHGPYKRYVAGDLIEEGFYYKGTKDGRWVTYDANYDLVDKSHWYRGFPAESRITYYDSAHTKIKEVVPVQFEEIDGDYLSFYDEGQLMQKGKYDGGVKVGRWVEYYQYRRARKKEIQYRKSRWDEDFEPFVLREWDEKNKLIFDSSKDPRATAEVDDDDPK</sequence>